<evidence type="ECO:0000313" key="6">
    <source>
        <dbReference type="Proteomes" id="UP000824258"/>
    </source>
</evidence>
<evidence type="ECO:0000256" key="2">
    <source>
        <dbReference type="ARBA" id="ARBA00022679"/>
    </source>
</evidence>
<keyword evidence="3" id="KW-0949">S-adenosyl-L-methionine</keyword>
<protein>
    <submittedName>
        <fullName evidence="5">Class I SAM-dependent rRNA methyltransferase</fullName>
    </submittedName>
</protein>
<sequence length="293" mass="32271">HSCRVVFGESDGLPGLTVDKFGDYLSYQIVSLGMEQWQDTIVEILIDLFKPKAIVARNDVPVREKEGLPQEAKVVYGTLPPYILLKEHDAWLYADLLHGQKTGHFLDQQENRGHVKPYAQGKTVLDLCCHSGGFGIHAALYGASAVECVDVSQDALALVEKNAAENDVTVTTTCANVFDLVKEYDEAGRQFGLVICDPPAFAKSRKALESACRGYKELNLRCLRLTEPGGFLVTCSCSQFMTPPLFEKMLTEAAGDVGRPIRLLETLMQSRDHPACLTAEHALYLKGLIVQVL</sequence>
<dbReference type="PANTHER" id="PTHR42873:SF1">
    <property type="entry name" value="S-ADENOSYLMETHIONINE-DEPENDENT METHYLTRANSFERASE DOMAIN-CONTAINING PROTEIN"/>
    <property type="match status" value="1"/>
</dbReference>
<dbReference type="Gene3D" id="3.30.750.80">
    <property type="entry name" value="RNA methyltransferase domain (HRMD) like"/>
    <property type="match status" value="1"/>
</dbReference>
<dbReference type="CDD" id="cd11572">
    <property type="entry name" value="RlmI_M_like"/>
    <property type="match status" value="1"/>
</dbReference>
<dbReference type="PANTHER" id="PTHR42873">
    <property type="entry name" value="RIBOSOMAL RNA LARGE SUBUNIT METHYLTRANSFERASE"/>
    <property type="match status" value="1"/>
</dbReference>
<dbReference type="Gene3D" id="3.40.50.150">
    <property type="entry name" value="Vaccinia Virus protein VP39"/>
    <property type="match status" value="1"/>
</dbReference>
<comment type="caution">
    <text evidence="5">The sequence shown here is derived from an EMBL/GenBank/DDBJ whole genome shotgun (WGS) entry which is preliminary data.</text>
</comment>
<proteinExistence type="predicted"/>
<keyword evidence="2" id="KW-0808">Transferase</keyword>
<evidence type="ECO:0000256" key="3">
    <source>
        <dbReference type="ARBA" id="ARBA00022691"/>
    </source>
</evidence>
<dbReference type="GO" id="GO:0032259">
    <property type="term" value="P:methylation"/>
    <property type="evidence" value="ECO:0007669"/>
    <property type="project" value="UniProtKB-KW"/>
</dbReference>
<evidence type="ECO:0000259" key="4">
    <source>
        <dbReference type="Pfam" id="PF10672"/>
    </source>
</evidence>
<dbReference type="Proteomes" id="UP000824258">
    <property type="component" value="Unassembled WGS sequence"/>
</dbReference>
<organism evidence="5 6">
    <name type="scientific">Candidatus Avoscillospira stercoripullorum</name>
    <dbReference type="NCBI Taxonomy" id="2840709"/>
    <lineage>
        <taxon>Bacteria</taxon>
        <taxon>Bacillati</taxon>
        <taxon>Bacillota</taxon>
        <taxon>Clostridia</taxon>
        <taxon>Eubacteriales</taxon>
        <taxon>Oscillospiraceae</taxon>
        <taxon>Oscillospiraceae incertae sedis</taxon>
        <taxon>Candidatus Avoscillospira</taxon>
    </lineage>
</organism>
<feature type="non-terminal residue" evidence="5">
    <location>
        <position position="1"/>
    </location>
</feature>
<feature type="domain" description="S-adenosylmethionine-dependent methyltransferase" evidence="4">
    <location>
        <begin position="94"/>
        <end position="254"/>
    </location>
</feature>
<dbReference type="EMBL" id="DVGD01000151">
    <property type="protein sequence ID" value="HIR09736.1"/>
    <property type="molecule type" value="Genomic_DNA"/>
</dbReference>
<reference evidence="5" key="1">
    <citation type="submission" date="2020-10" db="EMBL/GenBank/DDBJ databases">
        <authorList>
            <person name="Gilroy R."/>
        </authorList>
    </citation>
    <scope>NUCLEOTIDE SEQUENCE</scope>
    <source>
        <strain evidence="5">ChiHjej9B8-7071</strain>
    </source>
</reference>
<name>A0A9D1A7I3_9FIRM</name>
<dbReference type="GO" id="GO:0008168">
    <property type="term" value="F:methyltransferase activity"/>
    <property type="evidence" value="ECO:0007669"/>
    <property type="project" value="UniProtKB-KW"/>
</dbReference>
<evidence type="ECO:0000256" key="1">
    <source>
        <dbReference type="ARBA" id="ARBA00022603"/>
    </source>
</evidence>
<dbReference type="SUPFAM" id="SSF53335">
    <property type="entry name" value="S-adenosyl-L-methionine-dependent methyltransferases"/>
    <property type="match status" value="1"/>
</dbReference>
<evidence type="ECO:0000313" key="5">
    <source>
        <dbReference type="EMBL" id="HIR09736.1"/>
    </source>
</evidence>
<dbReference type="CDD" id="cd02440">
    <property type="entry name" value="AdoMet_MTases"/>
    <property type="match status" value="1"/>
</dbReference>
<gene>
    <name evidence="5" type="ORF">IAA70_04965</name>
</gene>
<dbReference type="AlphaFoldDB" id="A0A9D1A7I3"/>
<keyword evidence="1 5" id="KW-0489">Methyltransferase</keyword>
<accession>A0A9D1A7I3</accession>
<reference evidence="5" key="2">
    <citation type="journal article" date="2021" name="PeerJ">
        <title>Extensive microbial diversity within the chicken gut microbiome revealed by metagenomics and culture.</title>
        <authorList>
            <person name="Gilroy R."/>
            <person name="Ravi A."/>
            <person name="Getino M."/>
            <person name="Pursley I."/>
            <person name="Horton D.L."/>
            <person name="Alikhan N.F."/>
            <person name="Baker D."/>
            <person name="Gharbi K."/>
            <person name="Hall N."/>
            <person name="Watson M."/>
            <person name="Adriaenssens E.M."/>
            <person name="Foster-Nyarko E."/>
            <person name="Jarju S."/>
            <person name="Secka A."/>
            <person name="Antonio M."/>
            <person name="Oren A."/>
            <person name="Chaudhuri R.R."/>
            <person name="La Ragione R."/>
            <person name="Hildebrand F."/>
            <person name="Pallen M.J."/>
        </authorList>
    </citation>
    <scope>NUCLEOTIDE SEQUENCE</scope>
    <source>
        <strain evidence="5">ChiHjej9B8-7071</strain>
    </source>
</reference>
<dbReference type="InterPro" id="IPR019614">
    <property type="entry name" value="SAM-dep_methyl-trfase"/>
</dbReference>
<dbReference type="Pfam" id="PF10672">
    <property type="entry name" value="Methyltrans_SAM"/>
    <property type="match status" value="1"/>
</dbReference>
<dbReference type="InterPro" id="IPR029063">
    <property type="entry name" value="SAM-dependent_MTases_sf"/>
</dbReference>